<dbReference type="Pfam" id="PF03992">
    <property type="entry name" value="ABM"/>
    <property type="match status" value="1"/>
</dbReference>
<dbReference type="Gene3D" id="3.20.20.190">
    <property type="entry name" value="Phosphatidylinositol (PI) phosphodiesterase"/>
    <property type="match status" value="1"/>
</dbReference>
<organism evidence="4 5">
    <name type="scientific">Taphrina deformans (strain PYCC 5710 / ATCC 11124 / CBS 356.35 / IMI 108563 / JCM 9778 / NBRC 8474)</name>
    <name type="common">Peach leaf curl fungus</name>
    <name type="synonym">Lalaria deformans</name>
    <dbReference type="NCBI Taxonomy" id="1097556"/>
    <lineage>
        <taxon>Eukaryota</taxon>
        <taxon>Fungi</taxon>
        <taxon>Dikarya</taxon>
        <taxon>Ascomycota</taxon>
        <taxon>Taphrinomycotina</taxon>
        <taxon>Taphrinomycetes</taxon>
        <taxon>Taphrinales</taxon>
        <taxon>Taphrinaceae</taxon>
        <taxon>Taphrina</taxon>
    </lineage>
</organism>
<feature type="domain" description="ABM" evidence="3">
    <location>
        <begin position="3"/>
        <end position="90"/>
    </location>
</feature>
<reference evidence="4 5" key="1">
    <citation type="journal article" date="2013" name="MBio">
        <title>Genome sequencing of the plant pathogen Taphrina deformans, the causal agent of peach leaf curl.</title>
        <authorList>
            <person name="Cisse O.H."/>
            <person name="Almeida J.M.G.C.F."/>
            <person name="Fonseca A."/>
            <person name="Kumar A.A."/>
            <person name="Salojaervi J."/>
            <person name="Overmyer K."/>
            <person name="Hauser P.M."/>
            <person name="Pagni M."/>
        </authorList>
    </citation>
    <scope>NUCLEOTIDE SEQUENCE [LARGE SCALE GENOMIC DNA]</scope>
    <source>
        <strain evidence="5">PYCC 5710 / ATCC 11124 / CBS 356.35 / IMI 108563 / JCM 9778 / NBRC 8474</strain>
    </source>
</reference>
<dbReference type="EMBL" id="CAHR02000141">
    <property type="protein sequence ID" value="CCG83344.1"/>
    <property type="molecule type" value="Genomic_DNA"/>
</dbReference>
<dbReference type="InterPro" id="IPR017946">
    <property type="entry name" value="PLC-like_Pdiesterase_TIM-brl"/>
</dbReference>
<dbReference type="eggNOG" id="KOG2258">
    <property type="taxonomic scope" value="Eukaryota"/>
</dbReference>
<evidence type="ECO:0000313" key="5">
    <source>
        <dbReference type="Proteomes" id="UP000013776"/>
    </source>
</evidence>
<dbReference type="PANTHER" id="PTHR43805:SF1">
    <property type="entry name" value="GP-PDE DOMAIN-CONTAINING PROTEIN"/>
    <property type="match status" value="1"/>
</dbReference>
<feature type="domain" description="GP-PDE" evidence="2">
    <location>
        <begin position="276"/>
        <end position="521"/>
    </location>
</feature>
<dbReference type="PANTHER" id="PTHR43805">
    <property type="entry name" value="GLYCEROPHOSPHORYL DIESTER PHOSPHODIESTERASE"/>
    <property type="match status" value="1"/>
</dbReference>
<dbReference type="GO" id="GO:0008081">
    <property type="term" value="F:phosphoric diester hydrolase activity"/>
    <property type="evidence" value="ECO:0007669"/>
    <property type="project" value="InterPro"/>
</dbReference>
<accession>R4XFS4</accession>
<dbReference type="InterPro" id="IPR030395">
    <property type="entry name" value="GP_PDE_dom"/>
</dbReference>
<name>R4XFS4_TAPDE</name>
<dbReference type="PROSITE" id="PS51704">
    <property type="entry name" value="GP_PDE"/>
    <property type="match status" value="1"/>
</dbReference>
<evidence type="ECO:0000313" key="4">
    <source>
        <dbReference type="EMBL" id="CCG83344.1"/>
    </source>
</evidence>
<dbReference type="STRING" id="1097556.R4XFS4"/>
<comment type="caution">
    <text evidence="4">The sequence shown here is derived from an EMBL/GenBank/DDBJ whole genome shotgun (WGS) entry which is preliminary data.</text>
</comment>
<keyword evidence="5" id="KW-1185">Reference proteome</keyword>
<dbReference type="SUPFAM" id="SSF51695">
    <property type="entry name" value="PLC-like phosphodiesterases"/>
    <property type="match status" value="1"/>
</dbReference>
<dbReference type="OrthoDB" id="1058301at2759"/>
<protein>
    <submittedName>
        <fullName evidence="4">Glycerophosphoryl diester phosphodiesterase</fullName>
    </submittedName>
</protein>
<dbReference type="PROSITE" id="PS51725">
    <property type="entry name" value="ABM"/>
    <property type="match status" value="1"/>
</dbReference>
<gene>
    <name evidence="4" type="ORF">TAPDE_003551</name>
</gene>
<evidence type="ECO:0000259" key="2">
    <source>
        <dbReference type="PROSITE" id="PS51704"/>
    </source>
</evidence>
<dbReference type="Gene3D" id="3.30.70.100">
    <property type="match status" value="1"/>
</dbReference>
<dbReference type="InterPro" id="IPR011008">
    <property type="entry name" value="Dimeric_a/b-barrel"/>
</dbReference>
<dbReference type="InterPro" id="IPR007138">
    <property type="entry name" value="ABM_dom"/>
</dbReference>
<sequence>MSLVCVPTIFVKPGKVADVAKLMPIQDSLENQPKTLAYYFFSLQKSPETVVGFELYTDKSGLKEHGIAASFKEFGQKAGPFFTKPFTLDQAGPVCGFLTKSTESASQIVSDRSNLAVLATIYCHSAEHRIRFLEEAAKIIPQVEAEEGTLSYYWSADLKDLTKILVFERYTSAEAAKKHSTNARPFMVATKDLVKSATIDAGTPIGGFLKKGQSLMESQSNAEGHLAPPLASSTTPPLTSPDQPFSKSPKVQDQAGGSAGQVSGGIPFTAARDGMPQSIAHRGYKALFPENTMIALEGALRSGADGIETDVHLSRDGIVVIAHDPSTLRCYGRPGNVWDQDFYGGPGSMSRFTTVDAPHTRMPTLRQVLKLIARDEWRGRWVLLDVKVDNQVEVIEAMADTLRSLNPDPSFWRTRVVLGIWHHKFLPACDRHLAGLPITHIGLHTAYARRYFLHHPQVGAFNLQLHALVTASQQDFVRQAHRLGKQTYVWTVNDGPAMRFCRTLAVDAILSDDPGRTGAVRDEDLTHWHPDRDYWTPRRVLKAYLWNAVLFLVMLRRIFWTFRDLRSQPYVLHEQEVHEE</sequence>
<feature type="compositionally biased region" description="Low complexity" evidence="1">
    <location>
        <begin position="226"/>
        <end position="241"/>
    </location>
</feature>
<evidence type="ECO:0000256" key="1">
    <source>
        <dbReference type="SAM" id="MobiDB-lite"/>
    </source>
</evidence>
<dbReference type="Pfam" id="PF03009">
    <property type="entry name" value="GDPD"/>
    <property type="match status" value="1"/>
</dbReference>
<proteinExistence type="predicted"/>
<dbReference type="VEuPathDB" id="FungiDB:TAPDE_003551"/>
<dbReference type="GO" id="GO:0006629">
    <property type="term" value="P:lipid metabolic process"/>
    <property type="evidence" value="ECO:0007669"/>
    <property type="project" value="InterPro"/>
</dbReference>
<dbReference type="Proteomes" id="UP000013776">
    <property type="component" value="Unassembled WGS sequence"/>
</dbReference>
<evidence type="ECO:0000259" key="3">
    <source>
        <dbReference type="PROSITE" id="PS51725"/>
    </source>
</evidence>
<feature type="region of interest" description="Disordered" evidence="1">
    <location>
        <begin position="217"/>
        <end position="270"/>
    </location>
</feature>
<dbReference type="AlphaFoldDB" id="R4XFS4"/>
<dbReference type="SUPFAM" id="SSF54909">
    <property type="entry name" value="Dimeric alpha+beta barrel"/>
    <property type="match status" value="2"/>
</dbReference>